<dbReference type="InterPro" id="IPR015943">
    <property type="entry name" value="WD40/YVTN_repeat-like_dom_sf"/>
</dbReference>
<dbReference type="InterPro" id="IPR027946">
    <property type="entry name" value="Ogl_dom"/>
</dbReference>
<dbReference type="GO" id="GO:0016829">
    <property type="term" value="F:lyase activity"/>
    <property type="evidence" value="ECO:0007669"/>
    <property type="project" value="UniProtKB-KW"/>
</dbReference>
<feature type="domain" description="Oligogalacturonate lyase" evidence="1">
    <location>
        <begin position="2"/>
        <end position="405"/>
    </location>
</feature>
<reference evidence="3" key="1">
    <citation type="journal article" date="2019" name="Int. J. Syst. Evol. Microbiol.">
        <title>The Global Catalogue of Microorganisms (GCM) 10K type strain sequencing project: providing services to taxonomists for standard genome sequencing and annotation.</title>
        <authorList>
            <consortium name="The Broad Institute Genomics Platform"/>
            <consortium name="The Broad Institute Genome Sequencing Center for Infectious Disease"/>
            <person name="Wu L."/>
            <person name="Ma J."/>
        </authorList>
    </citation>
    <scope>NUCLEOTIDE SEQUENCE [LARGE SCALE GENOMIC DNA]</scope>
    <source>
        <strain evidence="3">CCUG 53270</strain>
    </source>
</reference>
<keyword evidence="3" id="KW-1185">Reference proteome</keyword>
<sequence length="412" mass="46586">MKGSTFRHEFVQRRDGATGKTVTQLTSLPGNHHHLYFTSSSFTADNQEVLFISDQSGGHPNLFKMSLEDGIAVQLTDNRDGYMKSYVYYDGQLNRGLAKASPSYNPGSHKLLYIQHNRVHLMDLNTLSDEVIYSLPMHVMTGFTHISADGRWVCIPYIDASAFEIGEGNPFTLIRDKVYRKHIESKLLVIDTHTGSSEIRCSHVGWITHVQFHPMNPDRILFNHEGGMVEQRMWLFDNHSGVVSKVRDQTDAASELWICHEMWIDQGNAVLYHGTQGVPNDPAMKDESKKKDDIISFVGRIDLDSGIATELSFSPEMDSYGHFTSSSRGDLLVTDGVIDNKSIHLCQPNWEEGRLSITQVCQHNSSFMTQDVHPHPIFSHGDRHILFTSDSHNAQKKGNLYLVDLKQEDEPT</sequence>
<evidence type="ECO:0000313" key="3">
    <source>
        <dbReference type="Proteomes" id="UP001597180"/>
    </source>
</evidence>
<keyword evidence="2" id="KW-0456">Lyase</keyword>
<protein>
    <submittedName>
        <fullName evidence="2">Oligogalacturonate lyase family protein</fullName>
    </submittedName>
</protein>
<dbReference type="RefSeq" id="WP_345588930.1">
    <property type="nucleotide sequence ID" value="NZ_BAABJG010000015.1"/>
</dbReference>
<dbReference type="SUPFAM" id="SSF50969">
    <property type="entry name" value="YVTN repeat-like/Quinoprotein amine dehydrogenase"/>
    <property type="match status" value="1"/>
</dbReference>
<gene>
    <name evidence="2" type="ORF">ACFQ4B_22960</name>
</gene>
<name>A0ABW3UQ17_9BACL</name>
<evidence type="ECO:0000313" key="2">
    <source>
        <dbReference type="EMBL" id="MFD1222983.1"/>
    </source>
</evidence>
<proteinExistence type="predicted"/>
<dbReference type="EMBL" id="JBHTLU010000031">
    <property type="protein sequence ID" value="MFD1222983.1"/>
    <property type="molecule type" value="Genomic_DNA"/>
</dbReference>
<comment type="caution">
    <text evidence="2">The sequence shown here is derived from an EMBL/GenBank/DDBJ whole genome shotgun (WGS) entry which is preliminary data.</text>
</comment>
<dbReference type="Proteomes" id="UP001597180">
    <property type="component" value="Unassembled WGS sequence"/>
</dbReference>
<accession>A0ABW3UQ17</accession>
<dbReference type="InterPro" id="IPR011044">
    <property type="entry name" value="Quino_amine_DH_bsu"/>
</dbReference>
<evidence type="ECO:0000259" key="1">
    <source>
        <dbReference type="Pfam" id="PF14583"/>
    </source>
</evidence>
<organism evidence="2 3">
    <name type="scientific">Paenibacillus vulneris</name>
    <dbReference type="NCBI Taxonomy" id="1133364"/>
    <lineage>
        <taxon>Bacteria</taxon>
        <taxon>Bacillati</taxon>
        <taxon>Bacillota</taxon>
        <taxon>Bacilli</taxon>
        <taxon>Bacillales</taxon>
        <taxon>Paenibacillaceae</taxon>
        <taxon>Paenibacillus</taxon>
    </lineage>
</organism>
<dbReference type="Gene3D" id="2.130.10.10">
    <property type="entry name" value="YVTN repeat-like/Quinoprotein amine dehydrogenase"/>
    <property type="match status" value="1"/>
</dbReference>
<dbReference type="Pfam" id="PF14583">
    <property type="entry name" value="Pectate_lyase22"/>
    <property type="match status" value="1"/>
</dbReference>